<dbReference type="GeneID" id="13300709"/>
<name>A0A5C0XS14_PYRFU</name>
<dbReference type="GO" id="GO:0009088">
    <property type="term" value="P:threonine biosynthetic process"/>
    <property type="evidence" value="ECO:0007669"/>
    <property type="project" value="UniProtKB-UniRule"/>
</dbReference>
<comment type="cofactor">
    <cofactor evidence="1">
        <name>pyridoxal 5'-phosphate</name>
        <dbReference type="ChEBI" id="CHEBI:597326"/>
    </cofactor>
</comment>
<gene>
    <name evidence="7" type="primary">thrC</name>
    <name evidence="7" type="ORF">PFDSM3638_07040</name>
</gene>
<protein>
    <recommendedName>
        <fullName evidence="5">Threonine synthase</fullName>
        <ecNumber evidence="5">4.2.3.1</ecNumber>
    </recommendedName>
</protein>
<evidence type="ECO:0000313" key="7">
    <source>
        <dbReference type="EMBL" id="QEK79038.1"/>
    </source>
</evidence>
<dbReference type="Proteomes" id="UP000324354">
    <property type="component" value="Chromosome"/>
</dbReference>
<dbReference type="PANTHER" id="PTHR48078:SF6">
    <property type="entry name" value="L-THREONINE DEHYDRATASE CATABOLIC TDCB"/>
    <property type="match status" value="1"/>
</dbReference>
<evidence type="ECO:0000256" key="1">
    <source>
        <dbReference type="ARBA" id="ARBA00001933"/>
    </source>
</evidence>
<dbReference type="OrthoDB" id="6371at2157"/>
<dbReference type="InterPro" id="IPR036390">
    <property type="entry name" value="WH_DNA-bd_sf"/>
</dbReference>
<dbReference type="SUPFAM" id="SSF53686">
    <property type="entry name" value="Tryptophan synthase beta subunit-like PLP-dependent enzymes"/>
    <property type="match status" value="1"/>
</dbReference>
<keyword evidence="3" id="KW-0663">Pyridoxal phosphate</keyword>
<dbReference type="EC" id="4.2.3.1" evidence="5"/>
<dbReference type="NCBIfam" id="NF004170">
    <property type="entry name" value="PRK05638.1"/>
    <property type="match status" value="1"/>
</dbReference>
<evidence type="ECO:0000256" key="4">
    <source>
        <dbReference type="ARBA" id="ARBA00023239"/>
    </source>
</evidence>
<dbReference type="InterPro" id="IPR036052">
    <property type="entry name" value="TrpB-like_PALP_sf"/>
</dbReference>
<evidence type="ECO:0000256" key="5">
    <source>
        <dbReference type="NCBIfam" id="TIGR00260"/>
    </source>
</evidence>
<dbReference type="Pfam" id="PF00291">
    <property type="entry name" value="PALP"/>
    <property type="match status" value="1"/>
</dbReference>
<dbReference type="SUPFAM" id="SSF46785">
    <property type="entry name" value="Winged helix' DNA-binding domain"/>
    <property type="match status" value="1"/>
</dbReference>
<accession>A0A5C0XS14</accession>
<reference evidence="7 8" key="1">
    <citation type="submission" date="2017-08" db="EMBL/GenBank/DDBJ databases">
        <title>Resequencing and Reannotation of the genome of Pyrococcus furiosus type strain DSM3638.</title>
        <authorList>
            <person name="Reichelt R.M."/>
            <person name="Bunk B."/>
        </authorList>
    </citation>
    <scope>NUCLEOTIDE SEQUENCE [LARGE SCALE GENOMIC DNA]</scope>
    <source>
        <strain evidence="7 8">DSM 3638</strain>
    </source>
</reference>
<dbReference type="PANTHER" id="PTHR48078">
    <property type="entry name" value="THREONINE DEHYDRATASE, MITOCHONDRIAL-RELATED"/>
    <property type="match status" value="1"/>
</dbReference>
<evidence type="ECO:0000256" key="3">
    <source>
        <dbReference type="ARBA" id="ARBA00022898"/>
    </source>
</evidence>
<dbReference type="GO" id="GO:0004794">
    <property type="term" value="F:threonine deaminase activity"/>
    <property type="evidence" value="ECO:0007669"/>
    <property type="project" value="TreeGrafter"/>
</dbReference>
<dbReference type="InterPro" id="IPR050147">
    <property type="entry name" value="Ser/Thr_Dehydratase"/>
</dbReference>
<dbReference type="GO" id="GO:0006567">
    <property type="term" value="P:L-threonine catabolic process"/>
    <property type="evidence" value="ECO:0007669"/>
    <property type="project" value="TreeGrafter"/>
</dbReference>
<dbReference type="InterPro" id="IPR036388">
    <property type="entry name" value="WH-like_DNA-bd_sf"/>
</dbReference>
<dbReference type="Pfam" id="PF01022">
    <property type="entry name" value="HTH_5"/>
    <property type="match status" value="1"/>
</dbReference>
<dbReference type="AlphaFoldDB" id="A0A5C0XS14"/>
<dbReference type="Gene3D" id="3.40.50.1100">
    <property type="match status" value="2"/>
</dbReference>
<dbReference type="EMBL" id="CP023154">
    <property type="protein sequence ID" value="QEK79038.1"/>
    <property type="molecule type" value="Genomic_DNA"/>
</dbReference>
<organism evidence="7 8">
    <name type="scientific">Pyrococcus furiosus (strain ATCC 43587 / DSM 3638 / JCM 8422 / Vc1)</name>
    <dbReference type="NCBI Taxonomy" id="186497"/>
    <lineage>
        <taxon>Archaea</taxon>
        <taxon>Methanobacteriati</taxon>
        <taxon>Methanobacteriota</taxon>
        <taxon>Thermococci</taxon>
        <taxon>Thermococcales</taxon>
        <taxon>Thermococcaceae</taxon>
        <taxon>Pyrococcus</taxon>
    </lineage>
</organism>
<evidence type="ECO:0000313" key="8">
    <source>
        <dbReference type="Proteomes" id="UP000324354"/>
    </source>
</evidence>
<dbReference type="GO" id="GO:0004795">
    <property type="term" value="F:threonine synthase activity"/>
    <property type="evidence" value="ECO:0007669"/>
    <property type="project" value="UniProtKB-UniRule"/>
</dbReference>
<proteinExistence type="inferred from homology"/>
<dbReference type="SMART" id="SM00418">
    <property type="entry name" value="HTH_ARSR"/>
    <property type="match status" value="1"/>
</dbReference>
<dbReference type="GeneID" id="41713215"/>
<dbReference type="GO" id="GO:0009097">
    <property type="term" value="P:isoleucine biosynthetic process"/>
    <property type="evidence" value="ECO:0007669"/>
    <property type="project" value="TreeGrafter"/>
</dbReference>
<dbReference type="CDD" id="cd00090">
    <property type="entry name" value="HTH_ARSR"/>
    <property type="match status" value="1"/>
</dbReference>
<keyword evidence="4" id="KW-0456">Lyase</keyword>
<dbReference type="Gene3D" id="1.10.10.10">
    <property type="entry name" value="Winged helix-like DNA-binding domain superfamily/Winged helix DNA-binding domain"/>
    <property type="match status" value="1"/>
</dbReference>
<comment type="similarity">
    <text evidence="2">Belongs to the threonine synthase family.</text>
</comment>
<dbReference type="InterPro" id="IPR011991">
    <property type="entry name" value="ArsR-like_HTH"/>
</dbReference>
<evidence type="ECO:0000259" key="6">
    <source>
        <dbReference type="SMART" id="SM00418"/>
    </source>
</evidence>
<feature type="domain" description="HTH arsR-type" evidence="6">
    <location>
        <begin position="363"/>
        <end position="441"/>
    </location>
</feature>
<sequence>MKCPKCGREWTTFIPPFCTCGAELEISYDYSKVDVRKWKNRLSSVWKYRELLPPVKRMITLREGGTPLIKARISEKIGIDVYIKDETRNPTGSFRDRLATVAISYGLPYASNGFIVASDGNAAVSVAAYAARAEKEAFVVIPRKVDRGKLIQMMAFGAKIIRFGESVDEAIEYAREIAKLNGLYNVTPEDNIIGLEGQKTIAFELWEELNPTHVVVPTGSGSYIYSIYKGFKELMEIGVLEEIPNLIAVQTDKCNPIASEVLGTKKKCTETKALGLYVKNPVMKNKAVKAIKESKGTAVIVNEEEIMRGEKLLASEGIYAELSSAVVMPALLKLKENGFIEKGDKVVLVVTGSGLKTGEGGKEKFSIGPTKIEILRLLKEREMYAYEIWSLLGKPLKYQAVHQHIKELLELGLVEQAYRKGKRVYYKITEKGLRILQNFEDLENI</sequence>
<dbReference type="InterPro" id="IPR001845">
    <property type="entry name" value="HTH_ArsR_DNA-bd_dom"/>
</dbReference>
<dbReference type="CDD" id="cd01563">
    <property type="entry name" value="Thr-synth_1"/>
    <property type="match status" value="1"/>
</dbReference>
<dbReference type="NCBIfam" id="TIGR00260">
    <property type="entry name" value="thrC"/>
    <property type="match status" value="1"/>
</dbReference>
<dbReference type="GO" id="GO:0006565">
    <property type="term" value="P:L-serine catabolic process"/>
    <property type="evidence" value="ECO:0007669"/>
    <property type="project" value="TreeGrafter"/>
</dbReference>
<evidence type="ECO:0000256" key="2">
    <source>
        <dbReference type="ARBA" id="ARBA00005517"/>
    </source>
</evidence>
<dbReference type="InterPro" id="IPR001926">
    <property type="entry name" value="TrpB-like_PALP"/>
</dbReference>
<dbReference type="RefSeq" id="WP_011012553.1">
    <property type="nucleotide sequence ID" value="NC_003413.1"/>
</dbReference>
<dbReference type="InterPro" id="IPR004450">
    <property type="entry name" value="Thr_synthase-like"/>
</dbReference>
<dbReference type="GO" id="GO:0003941">
    <property type="term" value="F:L-serine ammonia-lyase activity"/>
    <property type="evidence" value="ECO:0007669"/>
    <property type="project" value="TreeGrafter"/>
</dbReference>
<dbReference type="GO" id="GO:0003700">
    <property type="term" value="F:DNA-binding transcription factor activity"/>
    <property type="evidence" value="ECO:0007669"/>
    <property type="project" value="InterPro"/>
</dbReference>